<feature type="signal peptide" evidence="1">
    <location>
        <begin position="1"/>
        <end position="18"/>
    </location>
</feature>
<dbReference type="EMBL" id="BT080829">
    <property type="protein sequence ID" value="ACO15253.1"/>
    <property type="molecule type" value="mRNA"/>
</dbReference>
<feature type="chain" id="PRO_5002905136" evidence="1">
    <location>
        <begin position="19"/>
        <end position="238"/>
    </location>
</feature>
<sequence>MLALSFVLQFLFLGVVFGSPKEILIGRLFKNYDPAIPPSNSEGIIGKVDFNIRPQCMELSLDGELEGNIWAYQSWQDDRLAWNSSEESGIELIRVPAKKNWLPDVVLYMKKSAQLVDEEYNAVVYSSGRVIYVPDIRFKMDCDNANLTNPWAVNECNLRYGSWTFDSRLMQLSIGEHSSDETEYTQYCSIKTLEIKEELKTKVYDCCPEPYSHIEYKLRLQRKFLKTDQGIVYNPMDV</sequence>
<feature type="domain" description="Neurotransmitter-gated ion-channel ligand-binding" evidence="2">
    <location>
        <begin position="24"/>
        <end position="223"/>
    </location>
</feature>
<dbReference type="GO" id="GO:0016020">
    <property type="term" value="C:membrane"/>
    <property type="evidence" value="ECO:0007669"/>
    <property type="project" value="InterPro"/>
</dbReference>
<keyword evidence="1" id="KW-0732">Signal</keyword>
<dbReference type="Pfam" id="PF02931">
    <property type="entry name" value="Neur_chan_LBD"/>
    <property type="match status" value="1"/>
</dbReference>
<protein>
    <submittedName>
        <fullName evidence="3">Neuronal acetylcholine receptor subunit alpha-3</fullName>
    </submittedName>
</protein>
<reference evidence="3" key="1">
    <citation type="submission" date="2009-03" db="EMBL/GenBank/DDBJ databases">
        <title>Caligus clemensi ESTs and full-length cDNAs.</title>
        <authorList>
            <person name="Yasuike M."/>
            <person name="von Schalburg K."/>
            <person name="Cooper G."/>
            <person name="Leong J."/>
            <person name="Jones S.R.M."/>
            <person name="Koop B.F."/>
        </authorList>
    </citation>
    <scope>NUCLEOTIDE SEQUENCE</scope>
    <source>
        <tissue evidence="3">Whole</tissue>
    </source>
</reference>
<dbReference type="InterPro" id="IPR006202">
    <property type="entry name" value="Neur_chan_lig-bd"/>
</dbReference>
<dbReference type="GO" id="GO:0005230">
    <property type="term" value="F:extracellular ligand-gated monoatomic ion channel activity"/>
    <property type="evidence" value="ECO:0007669"/>
    <property type="project" value="InterPro"/>
</dbReference>
<gene>
    <name evidence="3" type="primary">ACHA3</name>
</gene>
<accession>C1C1V0</accession>
<evidence type="ECO:0000256" key="1">
    <source>
        <dbReference type="SAM" id="SignalP"/>
    </source>
</evidence>
<keyword evidence="3" id="KW-0675">Receptor</keyword>
<evidence type="ECO:0000313" key="3">
    <source>
        <dbReference type="EMBL" id="ACO15253.1"/>
    </source>
</evidence>
<dbReference type="Gene3D" id="2.70.170.10">
    <property type="entry name" value="Neurotransmitter-gated ion-channel ligand-binding domain"/>
    <property type="match status" value="1"/>
</dbReference>
<dbReference type="GO" id="GO:0004888">
    <property type="term" value="F:transmembrane signaling receptor activity"/>
    <property type="evidence" value="ECO:0007669"/>
    <property type="project" value="InterPro"/>
</dbReference>
<dbReference type="SUPFAM" id="SSF63712">
    <property type="entry name" value="Nicotinic receptor ligand binding domain-like"/>
    <property type="match status" value="1"/>
</dbReference>
<proteinExistence type="evidence at transcript level"/>
<dbReference type="AlphaFoldDB" id="C1C1V0"/>
<dbReference type="InterPro" id="IPR036734">
    <property type="entry name" value="Neur_chan_lig-bd_sf"/>
</dbReference>
<dbReference type="PANTHER" id="PTHR18945">
    <property type="entry name" value="NEUROTRANSMITTER GATED ION CHANNEL"/>
    <property type="match status" value="1"/>
</dbReference>
<organism evidence="3">
    <name type="scientific">Caligus clemensi</name>
    <name type="common">Sea louse</name>
    <dbReference type="NCBI Taxonomy" id="344056"/>
    <lineage>
        <taxon>Eukaryota</taxon>
        <taxon>Metazoa</taxon>
        <taxon>Ecdysozoa</taxon>
        <taxon>Arthropoda</taxon>
        <taxon>Crustacea</taxon>
        <taxon>Multicrustacea</taxon>
        <taxon>Hexanauplia</taxon>
        <taxon>Copepoda</taxon>
        <taxon>Siphonostomatoida</taxon>
        <taxon>Caligidae</taxon>
        <taxon>Caligus</taxon>
    </lineage>
</organism>
<evidence type="ECO:0000259" key="2">
    <source>
        <dbReference type="Pfam" id="PF02931"/>
    </source>
</evidence>
<dbReference type="InterPro" id="IPR006201">
    <property type="entry name" value="Neur_channel"/>
</dbReference>
<name>C1C1V0_CALCM</name>